<keyword evidence="1" id="KW-0539">Nucleus</keyword>
<dbReference type="InterPro" id="IPR009071">
    <property type="entry name" value="HMG_box_dom"/>
</dbReference>
<evidence type="ECO:0000313" key="4">
    <source>
        <dbReference type="EMBL" id="GJJ16321.1"/>
    </source>
</evidence>
<evidence type="ECO:0000313" key="5">
    <source>
        <dbReference type="Proteomes" id="UP001050691"/>
    </source>
</evidence>
<dbReference type="InterPro" id="IPR056775">
    <property type="entry name" value="YABBY_C"/>
</dbReference>
<feature type="compositionally biased region" description="Basic and acidic residues" evidence="2">
    <location>
        <begin position="1"/>
        <end position="10"/>
    </location>
</feature>
<evidence type="ECO:0000256" key="1">
    <source>
        <dbReference type="PROSITE-ProRule" id="PRU00267"/>
    </source>
</evidence>
<dbReference type="Pfam" id="PF04690">
    <property type="entry name" value="YABBY"/>
    <property type="match status" value="1"/>
</dbReference>
<dbReference type="CDD" id="cd00084">
    <property type="entry name" value="HMG-box_SF"/>
    <property type="match status" value="1"/>
</dbReference>
<keyword evidence="5" id="KW-1185">Reference proteome</keyword>
<organism evidence="4 5">
    <name type="scientific">Clathrus columnatus</name>
    <dbReference type="NCBI Taxonomy" id="1419009"/>
    <lineage>
        <taxon>Eukaryota</taxon>
        <taxon>Fungi</taxon>
        <taxon>Dikarya</taxon>
        <taxon>Basidiomycota</taxon>
        <taxon>Agaricomycotina</taxon>
        <taxon>Agaricomycetes</taxon>
        <taxon>Phallomycetidae</taxon>
        <taxon>Phallales</taxon>
        <taxon>Clathraceae</taxon>
        <taxon>Clathrus</taxon>
    </lineage>
</organism>
<sequence>MPKTATETKTKTATRTANTKTKAEKPAKDDKTKRSPSAYNQFMKDHLSDYKEKHPDLNHKEAFAAVAAMWKDAPENPNKGKSTTKKTSDKENATSKPKSRPKKSKVEAEEDDEEQSNEE</sequence>
<feature type="DNA-binding region" description="HMG box" evidence="1">
    <location>
        <begin position="32"/>
        <end position="79"/>
    </location>
</feature>
<comment type="caution">
    <text evidence="4">The sequence shown here is derived from an EMBL/GenBank/DDBJ whole genome shotgun (WGS) entry which is preliminary data.</text>
</comment>
<feature type="domain" description="HMG box" evidence="3">
    <location>
        <begin position="32"/>
        <end position="79"/>
    </location>
</feature>
<dbReference type="Proteomes" id="UP001050691">
    <property type="component" value="Unassembled WGS sequence"/>
</dbReference>
<protein>
    <recommendedName>
        <fullName evidence="3">HMG box domain-containing protein</fullName>
    </recommendedName>
</protein>
<gene>
    <name evidence="4" type="ORF">Clacol_010619</name>
</gene>
<dbReference type="PROSITE" id="PS50118">
    <property type="entry name" value="HMG_BOX_2"/>
    <property type="match status" value="1"/>
</dbReference>
<feature type="region of interest" description="Disordered" evidence="2">
    <location>
        <begin position="1"/>
        <end position="39"/>
    </location>
</feature>
<feature type="region of interest" description="Disordered" evidence="2">
    <location>
        <begin position="68"/>
        <end position="119"/>
    </location>
</feature>
<dbReference type="InterPro" id="IPR036910">
    <property type="entry name" value="HMG_box_dom_sf"/>
</dbReference>
<accession>A0AAV5ANU3</accession>
<evidence type="ECO:0000259" key="3">
    <source>
        <dbReference type="PROSITE" id="PS50118"/>
    </source>
</evidence>
<feature type="compositionally biased region" description="Low complexity" evidence="2">
    <location>
        <begin position="11"/>
        <end position="20"/>
    </location>
</feature>
<name>A0AAV5ANU3_9AGAM</name>
<dbReference type="GO" id="GO:0005634">
    <property type="term" value="C:nucleus"/>
    <property type="evidence" value="ECO:0007669"/>
    <property type="project" value="UniProtKB-UniRule"/>
</dbReference>
<feature type="compositionally biased region" description="Basic and acidic residues" evidence="2">
    <location>
        <begin position="21"/>
        <end position="33"/>
    </location>
</feature>
<dbReference type="Gene3D" id="1.10.30.10">
    <property type="entry name" value="High mobility group box domain"/>
    <property type="match status" value="1"/>
</dbReference>
<dbReference type="GO" id="GO:0003677">
    <property type="term" value="F:DNA binding"/>
    <property type="evidence" value="ECO:0007669"/>
    <property type="project" value="UniProtKB-UniRule"/>
</dbReference>
<dbReference type="EMBL" id="BPWL01000019">
    <property type="protein sequence ID" value="GJJ16321.1"/>
    <property type="molecule type" value="Genomic_DNA"/>
</dbReference>
<evidence type="ECO:0000256" key="2">
    <source>
        <dbReference type="SAM" id="MobiDB-lite"/>
    </source>
</evidence>
<dbReference type="SUPFAM" id="SSF47095">
    <property type="entry name" value="HMG-box"/>
    <property type="match status" value="1"/>
</dbReference>
<proteinExistence type="predicted"/>
<reference evidence="4" key="1">
    <citation type="submission" date="2021-10" db="EMBL/GenBank/DDBJ databases">
        <title>De novo Genome Assembly of Clathrus columnatus (Basidiomycota, Fungi) Using Illumina and Nanopore Sequence Data.</title>
        <authorList>
            <person name="Ogiso-Tanaka E."/>
            <person name="Itagaki H."/>
            <person name="Hosoya T."/>
            <person name="Hosaka K."/>
        </authorList>
    </citation>
    <scope>NUCLEOTIDE SEQUENCE</scope>
    <source>
        <strain evidence="4">MO-923</strain>
    </source>
</reference>
<feature type="compositionally biased region" description="Acidic residues" evidence="2">
    <location>
        <begin position="108"/>
        <end position="119"/>
    </location>
</feature>
<keyword evidence="1" id="KW-0238">DNA-binding</keyword>
<dbReference type="AlphaFoldDB" id="A0AAV5ANU3"/>